<dbReference type="EMBL" id="CBTN010000202">
    <property type="protein sequence ID" value="CDH61476.1"/>
    <property type="molecule type" value="Genomic_DNA"/>
</dbReference>
<comment type="caution">
    <text evidence="1">The sequence shown here is derived from an EMBL/GenBank/DDBJ whole genome shotgun (WGS) entry which is preliminary data.</text>
</comment>
<organism evidence="1 2">
    <name type="scientific">Lichtheimia corymbifera JMRC:FSU:9682</name>
    <dbReference type="NCBI Taxonomy" id="1263082"/>
    <lineage>
        <taxon>Eukaryota</taxon>
        <taxon>Fungi</taxon>
        <taxon>Fungi incertae sedis</taxon>
        <taxon>Mucoromycota</taxon>
        <taxon>Mucoromycotina</taxon>
        <taxon>Mucoromycetes</taxon>
        <taxon>Mucorales</taxon>
        <taxon>Lichtheimiaceae</taxon>
        <taxon>Lichtheimia</taxon>
    </lineage>
</organism>
<gene>
    <name evidence="1" type="ORF">LCOR_12251.1</name>
</gene>
<reference evidence="1" key="1">
    <citation type="submission" date="2013-08" db="EMBL/GenBank/DDBJ databases">
        <title>Gene expansion shapes genome architecture in the human pathogen Lichtheimia corymbifera: an evolutionary genomics analysis in the ancient terrestrial Mucorales (Mucoromycotina).</title>
        <authorList>
            <person name="Schwartze V.U."/>
            <person name="Winter S."/>
            <person name="Shelest E."/>
            <person name="Marcet-Houben M."/>
            <person name="Horn F."/>
            <person name="Wehner S."/>
            <person name="Hoffmann K."/>
            <person name="Riege K."/>
            <person name="Sammeth M."/>
            <person name="Nowrousian M."/>
            <person name="Valiante V."/>
            <person name="Linde J."/>
            <person name="Jacobsen I.D."/>
            <person name="Marz M."/>
            <person name="Brakhage A.A."/>
            <person name="Gabaldon T."/>
            <person name="Bocker S."/>
            <person name="Voigt K."/>
        </authorList>
    </citation>
    <scope>NUCLEOTIDE SEQUENCE [LARGE SCALE GENOMIC DNA]</scope>
    <source>
        <strain evidence="1">FSU 9682</strain>
    </source>
</reference>
<evidence type="ECO:0000313" key="1">
    <source>
        <dbReference type="EMBL" id="CDH61476.1"/>
    </source>
</evidence>
<dbReference type="Proteomes" id="UP000027586">
    <property type="component" value="Unassembled WGS sequence"/>
</dbReference>
<sequence>MHWVNSNLRTAAPRLDTTRLFSFSILCFYPIHDIPDRGIVKRVQMLRNERGCHGDIVAASCSLLLPLYAWCQQRATLVSRRWLIWRFVSAQQHHTMVFRFPVTNIKGSLCIRKRQVQWDKQ</sequence>
<protein>
    <submittedName>
        <fullName evidence="1">Uncharacterized protein</fullName>
    </submittedName>
</protein>
<dbReference type="VEuPathDB" id="FungiDB:LCOR_12251.1"/>
<proteinExistence type="predicted"/>
<keyword evidence="2" id="KW-1185">Reference proteome</keyword>
<accession>A0A068SJ07</accession>
<evidence type="ECO:0000313" key="2">
    <source>
        <dbReference type="Proteomes" id="UP000027586"/>
    </source>
</evidence>
<name>A0A068SJ07_9FUNG</name>
<dbReference type="AlphaFoldDB" id="A0A068SJ07"/>